<evidence type="ECO:0000313" key="1">
    <source>
        <dbReference type="Proteomes" id="UP000887579"/>
    </source>
</evidence>
<dbReference type="WBParaSite" id="ES5_v2.g21912.t1">
    <property type="protein sequence ID" value="ES5_v2.g21912.t1"/>
    <property type="gene ID" value="ES5_v2.g21912"/>
</dbReference>
<name>A0AC34FX67_9BILA</name>
<organism evidence="1 2">
    <name type="scientific">Panagrolaimus sp. ES5</name>
    <dbReference type="NCBI Taxonomy" id="591445"/>
    <lineage>
        <taxon>Eukaryota</taxon>
        <taxon>Metazoa</taxon>
        <taxon>Ecdysozoa</taxon>
        <taxon>Nematoda</taxon>
        <taxon>Chromadorea</taxon>
        <taxon>Rhabditida</taxon>
        <taxon>Tylenchina</taxon>
        <taxon>Panagrolaimomorpha</taxon>
        <taxon>Panagrolaimoidea</taxon>
        <taxon>Panagrolaimidae</taxon>
        <taxon>Panagrolaimus</taxon>
    </lineage>
</organism>
<evidence type="ECO:0000313" key="2">
    <source>
        <dbReference type="WBParaSite" id="ES5_v2.g21912.t1"/>
    </source>
</evidence>
<proteinExistence type="predicted"/>
<dbReference type="Proteomes" id="UP000887579">
    <property type="component" value="Unplaced"/>
</dbReference>
<protein>
    <submittedName>
        <fullName evidence="2">Uncharacterized protein</fullName>
    </submittedName>
</protein>
<accession>A0AC34FX67</accession>
<sequence>MTTKKNSLFFKDNRKSFVNHSSTVALNFGDYEGKKNLWKNKSTKNTQYSKAFKSLSFYDEAEKDVEKYGNKNFNNSPLSLHISAYENSIEANGDNTVAADKNEELKKNAQNFALIKKWQNSNHIFVDSIIQNPFEFPRQQKEEEENIKDPEIMQFKASQQLLNPNESLESVFSSSSQKENQSDKYATPISTISDEAALKHVLKTKNAITASIIKKMSRK</sequence>
<reference evidence="2" key="1">
    <citation type="submission" date="2022-11" db="UniProtKB">
        <authorList>
            <consortium name="WormBaseParasite"/>
        </authorList>
    </citation>
    <scope>IDENTIFICATION</scope>
</reference>